<reference evidence="5 6" key="1">
    <citation type="journal article" date="2019" name="Fungal Biol. Biotechnol.">
        <title>Draft genome sequence of fastidious pathogen Ceratobasidium theobromae, which causes vascular-streak dieback in Theobroma cacao.</title>
        <authorList>
            <person name="Ali S.S."/>
            <person name="Asman A."/>
            <person name="Shao J."/>
            <person name="Firmansyah A.P."/>
            <person name="Susilo A.W."/>
            <person name="Rosmana A."/>
            <person name="McMahon P."/>
            <person name="Junaid M."/>
            <person name="Guest D."/>
            <person name="Kheng T.Y."/>
            <person name="Meinhardt L.W."/>
            <person name="Bailey B.A."/>
        </authorList>
    </citation>
    <scope>NUCLEOTIDE SEQUENCE [LARGE SCALE GENOMIC DNA]</scope>
    <source>
        <strain evidence="5 6">CT2</strain>
    </source>
</reference>
<dbReference type="Gene3D" id="1.50.10.100">
    <property type="entry name" value="Chondroitin AC/alginate lyase"/>
    <property type="match status" value="1"/>
</dbReference>
<protein>
    <recommendedName>
        <fullName evidence="4">Heparinase II/III-like C-terminal domain-containing protein</fullName>
    </recommendedName>
</protein>
<dbReference type="EMBL" id="SSOP01000176">
    <property type="protein sequence ID" value="KAB5590355.1"/>
    <property type="molecule type" value="Genomic_DNA"/>
</dbReference>
<comment type="subcellular location">
    <subcellularLocation>
        <location evidence="1">Cell envelope</location>
    </subcellularLocation>
</comment>
<keyword evidence="3" id="KW-0472">Membrane</keyword>
<feature type="compositionally biased region" description="Low complexity" evidence="2">
    <location>
        <begin position="75"/>
        <end position="94"/>
    </location>
</feature>
<dbReference type="OrthoDB" id="3476529at2759"/>
<dbReference type="Proteomes" id="UP000383932">
    <property type="component" value="Unassembled WGS sequence"/>
</dbReference>
<dbReference type="GO" id="GO:0016829">
    <property type="term" value="F:lyase activity"/>
    <property type="evidence" value="ECO:0007669"/>
    <property type="project" value="InterPro"/>
</dbReference>
<dbReference type="Pfam" id="PF07940">
    <property type="entry name" value="Hepar_II_III_C"/>
    <property type="match status" value="1"/>
</dbReference>
<feature type="region of interest" description="Disordered" evidence="2">
    <location>
        <begin position="74"/>
        <end position="94"/>
    </location>
</feature>
<feature type="domain" description="Heparinase II/III-like C-terminal" evidence="4">
    <location>
        <begin position="517"/>
        <end position="703"/>
    </location>
</feature>
<proteinExistence type="predicted"/>
<feature type="transmembrane region" description="Helical" evidence="3">
    <location>
        <begin position="49"/>
        <end position="70"/>
    </location>
</feature>
<name>A0A5N5QF29_9AGAM</name>
<evidence type="ECO:0000256" key="2">
    <source>
        <dbReference type="SAM" id="MobiDB-lite"/>
    </source>
</evidence>
<organism evidence="5 6">
    <name type="scientific">Ceratobasidium theobromae</name>
    <dbReference type="NCBI Taxonomy" id="1582974"/>
    <lineage>
        <taxon>Eukaryota</taxon>
        <taxon>Fungi</taxon>
        <taxon>Dikarya</taxon>
        <taxon>Basidiomycota</taxon>
        <taxon>Agaricomycotina</taxon>
        <taxon>Agaricomycetes</taxon>
        <taxon>Cantharellales</taxon>
        <taxon>Ceratobasidiaceae</taxon>
        <taxon>Ceratobasidium</taxon>
    </lineage>
</organism>
<evidence type="ECO:0000313" key="5">
    <source>
        <dbReference type="EMBL" id="KAB5590355.1"/>
    </source>
</evidence>
<dbReference type="AlphaFoldDB" id="A0A5N5QF29"/>
<dbReference type="InterPro" id="IPR008929">
    <property type="entry name" value="Chondroitin_lyas"/>
</dbReference>
<dbReference type="SUPFAM" id="SSF48230">
    <property type="entry name" value="Chondroitin AC/alginate lyase"/>
    <property type="match status" value="1"/>
</dbReference>
<evidence type="ECO:0000256" key="3">
    <source>
        <dbReference type="SAM" id="Phobius"/>
    </source>
</evidence>
<keyword evidence="3" id="KW-1133">Transmembrane helix</keyword>
<dbReference type="PANTHER" id="PTHR38045">
    <property type="entry name" value="CHROMOSOME 1, WHOLE GENOME SHOTGUN SEQUENCE"/>
    <property type="match status" value="1"/>
</dbReference>
<dbReference type="PANTHER" id="PTHR38045:SF1">
    <property type="entry name" value="HEPARINASE II_III-LIKE PROTEIN"/>
    <property type="match status" value="1"/>
</dbReference>
<accession>A0A5N5QF29</accession>
<keyword evidence="3" id="KW-0812">Transmembrane</keyword>
<comment type="caution">
    <text evidence="5">The sequence shown here is derived from an EMBL/GenBank/DDBJ whole genome shotgun (WGS) entry which is preliminary data.</text>
</comment>
<evidence type="ECO:0000256" key="1">
    <source>
        <dbReference type="ARBA" id="ARBA00004196"/>
    </source>
</evidence>
<evidence type="ECO:0000313" key="6">
    <source>
        <dbReference type="Proteomes" id="UP000383932"/>
    </source>
</evidence>
<keyword evidence="6" id="KW-1185">Reference proteome</keyword>
<gene>
    <name evidence="5" type="ORF">CTheo_6214</name>
</gene>
<sequence length="789" mass="85675">MAYDEGQNHSDVRYHEAHNPYGSGDPYYNNSSAAFGNVTEKKKSGTSGWVKFGIPILVLVIIGAVVGGVVGSRKSTSNNATTSGSGSANSPAAESSAASVKNAIGRFATATDSMGVPVYPSTTNEAVFSTPTFGASSGSALAWPADPFKPANPQATTVRTDRPRIIAPAYKWAALPALIQTDPYLRGWNDSIFGNASDYYNLPVKAYYVDGGSGVLDIAREVKMRIKAFAYVYRMTNDTKWADRAWKELQNAAGNGTQPFGTTGNNWYTAHFLDVAEFTAAFAIGYDWMYDAWTQTQREQLMWSILTLGLQWGVKSYNDPESHGSFGWWQTGVNGNWNCVCNGGLTLGALAILGDDPTGTAAEMLGLTIPNAVQNCALGPSDDGTWSETANYWYFGTTGHAEMSSALLTATGSDYKLLAQDYNLTGLYHMHVTGMTSLYNYGDHGPNKFSTTANSMLFYASHFNSPRYSLFQRDRMDAAEPWSMFWYDPSVSGAFWDGMPLDHYFDNNLDQWAAMRSSWTDNNGVYVAIKAGNHTGHQTHGDLDAGDFVLDAMGQRWAGELGSGDYLSTGYFQNELQTSQRWLYYRKRTEGQNTLLVNNDNQNVIAQPTVQYGSTGETQGSSTVMTVGTESTAFFAADLTTTYNGQNIKRGIRLINGRKQILLQDDLSGVTQSVEWRMHTNATVTIDTAGTTATLALGGQTMQVKILNAGSGVAFSTKEAVRSSSDPALPDGQKDQENPGVTVLCITLAQGGTQSLQVLFNPQWAGMSESDFKTPPSVAIDQWSLTSHN</sequence>
<dbReference type="Gene3D" id="2.70.98.70">
    <property type="match status" value="1"/>
</dbReference>
<dbReference type="InterPro" id="IPR012480">
    <property type="entry name" value="Hepar_II_III_C"/>
</dbReference>
<evidence type="ECO:0000259" key="4">
    <source>
        <dbReference type="Pfam" id="PF07940"/>
    </source>
</evidence>